<feature type="transmembrane region" description="Helical" evidence="8">
    <location>
        <begin position="183"/>
        <end position="204"/>
    </location>
</feature>
<sequence>MLEQGKIDSNQAIMLLVSMVLSTAILTVPAFVIKFARQDAWLSIMTSILVGLLIAMLVVSLSLRFPGKTLFEYAEEILGKAPGKLIGLLYIWWFLHTNALIIDEFASFLCTAMMPNTPTIVFFIAVVAVAAYAVRNGLEVLSRYNQLFLPIVLGLLFIVLILTTKDMKAARLLPVFDIGLVPVLKGATVPASWLGEVVVLAMIIPFLNKPNEAYRVAALATLFTGLVLTACTLAVVAIFGPVTSGHFVFPVYNAVRVVSIANFLERLESVIVAVWVFGGFAKVGVFYYAAVLGSAQWLGLKSYQPLVAPVGVILVALALLCRNIAYLLDFTSRVWPPYSLSVYEAGIPLVMLIVALIRKKGGKAVG</sequence>
<dbReference type="NCBIfam" id="TIGR00912">
    <property type="entry name" value="2A0309"/>
    <property type="match status" value="1"/>
</dbReference>
<dbReference type="KEGG" id="pth:PTH_1839"/>
<dbReference type="AlphaFoldDB" id="A5D161"/>
<name>A5D161_PELTS</name>
<gene>
    <name evidence="9" type="ordered locus">PTH_1839</name>
</gene>
<keyword evidence="5 8" id="KW-0812">Transmembrane</keyword>
<keyword evidence="10" id="KW-1185">Reference proteome</keyword>
<feature type="transmembrane region" description="Helical" evidence="8">
    <location>
        <begin position="115"/>
        <end position="134"/>
    </location>
</feature>
<accession>A5D161</accession>
<feature type="transmembrane region" description="Helical" evidence="8">
    <location>
        <begin position="41"/>
        <end position="65"/>
    </location>
</feature>
<dbReference type="GO" id="GO:0009847">
    <property type="term" value="P:spore germination"/>
    <property type="evidence" value="ECO:0007669"/>
    <property type="project" value="InterPro"/>
</dbReference>
<dbReference type="EMBL" id="AP009389">
    <property type="protein sequence ID" value="BAF60020.1"/>
    <property type="molecule type" value="Genomic_DNA"/>
</dbReference>
<dbReference type="STRING" id="370438.PTH_1839"/>
<proteinExistence type="inferred from homology"/>
<feature type="transmembrane region" description="Helical" evidence="8">
    <location>
        <begin position="146"/>
        <end position="163"/>
    </location>
</feature>
<evidence type="ECO:0000256" key="2">
    <source>
        <dbReference type="ARBA" id="ARBA00007998"/>
    </source>
</evidence>
<organism evidence="9 10">
    <name type="scientific">Pelotomaculum thermopropionicum (strain DSM 13744 / JCM 10971 / SI)</name>
    <dbReference type="NCBI Taxonomy" id="370438"/>
    <lineage>
        <taxon>Bacteria</taxon>
        <taxon>Bacillati</taxon>
        <taxon>Bacillota</taxon>
        <taxon>Clostridia</taxon>
        <taxon>Eubacteriales</taxon>
        <taxon>Desulfotomaculaceae</taxon>
        <taxon>Pelotomaculum</taxon>
    </lineage>
</organism>
<comment type="subcellular location">
    <subcellularLocation>
        <location evidence="1">Membrane</location>
        <topology evidence="1">Multi-pass membrane protein</topology>
    </subcellularLocation>
</comment>
<dbReference type="HOGENOM" id="CLU_047547_1_2_9"/>
<dbReference type="PANTHER" id="PTHR34975:SF2">
    <property type="entry name" value="SPORE GERMINATION PROTEIN A2"/>
    <property type="match status" value="1"/>
</dbReference>
<evidence type="ECO:0000256" key="5">
    <source>
        <dbReference type="ARBA" id="ARBA00022692"/>
    </source>
</evidence>
<feature type="transmembrane region" description="Helical" evidence="8">
    <location>
        <begin position="340"/>
        <end position="357"/>
    </location>
</feature>
<keyword evidence="4" id="KW-0309">Germination</keyword>
<evidence type="ECO:0000256" key="1">
    <source>
        <dbReference type="ARBA" id="ARBA00004141"/>
    </source>
</evidence>
<keyword evidence="6 8" id="KW-1133">Transmembrane helix</keyword>
<dbReference type="Pfam" id="PF03845">
    <property type="entry name" value="Spore_permease"/>
    <property type="match status" value="1"/>
</dbReference>
<reference evidence="10" key="1">
    <citation type="journal article" date="2008" name="Genome Res.">
        <title>The genome of Pelotomaculum thermopropionicum reveals niche-associated evolution in anaerobic microbiota.</title>
        <authorList>
            <person name="Kosaka T."/>
            <person name="Kato S."/>
            <person name="Shimoyama T."/>
            <person name="Ishii S."/>
            <person name="Abe T."/>
            <person name="Watanabe K."/>
        </authorList>
    </citation>
    <scope>NUCLEOTIDE SEQUENCE [LARGE SCALE GENOMIC DNA]</scope>
    <source>
        <strain evidence="10">DSM 13744 / JCM 10971 / SI</strain>
    </source>
</reference>
<evidence type="ECO:0000256" key="6">
    <source>
        <dbReference type="ARBA" id="ARBA00022989"/>
    </source>
</evidence>
<evidence type="ECO:0000256" key="8">
    <source>
        <dbReference type="SAM" id="Phobius"/>
    </source>
</evidence>
<dbReference type="eggNOG" id="COG0531">
    <property type="taxonomic scope" value="Bacteria"/>
</dbReference>
<evidence type="ECO:0000313" key="10">
    <source>
        <dbReference type="Proteomes" id="UP000006556"/>
    </source>
</evidence>
<evidence type="ECO:0000256" key="4">
    <source>
        <dbReference type="ARBA" id="ARBA00022544"/>
    </source>
</evidence>
<feature type="transmembrane region" description="Helical" evidence="8">
    <location>
        <begin position="216"/>
        <end position="239"/>
    </location>
</feature>
<evidence type="ECO:0000256" key="7">
    <source>
        <dbReference type="ARBA" id="ARBA00023136"/>
    </source>
</evidence>
<protein>
    <submittedName>
        <fullName evidence="9">Hypothetical membrane protein</fullName>
    </submittedName>
</protein>
<keyword evidence="3" id="KW-0813">Transport</keyword>
<dbReference type="Gene3D" id="1.20.1740.10">
    <property type="entry name" value="Amino acid/polyamine transporter I"/>
    <property type="match status" value="1"/>
</dbReference>
<dbReference type="GO" id="GO:0016020">
    <property type="term" value="C:membrane"/>
    <property type="evidence" value="ECO:0007669"/>
    <property type="project" value="UniProtKB-SubCell"/>
</dbReference>
<feature type="transmembrane region" description="Helical" evidence="8">
    <location>
        <begin position="12"/>
        <end position="35"/>
    </location>
</feature>
<dbReference type="Proteomes" id="UP000006556">
    <property type="component" value="Chromosome"/>
</dbReference>
<evidence type="ECO:0000313" key="9">
    <source>
        <dbReference type="EMBL" id="BAF60020.1"/>
    </source>
</evidence>
<dbReference type="PANTHER" id="PTHR34975">
    <property type="entry name" value="SPORE GERMINATION PROTEIN A2"/>
    <property type="match status" value="1"/>
</dbReference>
<comment type="similarity">
    <text evidence="2">Belongs to the amino acid-polyamine-organocation (APC) superfamily. Spore germination protein (SGP) (TC 2.A.3.9) family.</text>
</comment>
<evidence type="ECO:0000256" key="3">
    <source>
        <dbReference type="ARBA" id="ARBA00022448"/>
    </source>
</evidence>
<feature type="transmembrane region" description="Helical" evidence="8">
    <location>
        <begin position="272"/>
        <end position="294"/>
    </location>
</feature>
<keyword evidence="7 8" id="KW-0472">Membrane</keyword>
<feature type="transmembrane region" description="Helical" evidence="8">
    <location>
        <begin position="306"/>
        <end position="328"/>
    </location>
</feature>
<dbReference type="InterPro" id="IPR004761">
    <property type="entry name" value="Spore_GerAB"/>
</dbReference>